<feature type="domain" description="NFACT RNA-binding" evidence="2">
    <location>
        <begin position="3"/>
        <end position="110"/>
    </location>
</feature>
<evidence type="ECO:0000256" key="1">
    <source>
        <dbReference type="ARBA" id="ARBA00008998"/>
    </source>
</evidence>
<name>A0A6C0DJE0_9ZZZZ</name>
<dbReference type="EMBL" id="MN739631">
    <property type="protein sequence ID" value="QHT17058.1"/>
    <property type="molecule type" value="Genomic_DNA"/>
</dbReference>
<dbReference type="InterPro" id="IPR039730">
    <property type="entry name" value="Jlp2/Ccd25"/>
</dbReference>
<reference evidence="3" key="1">
    <citation type="journal article" date="2020" name="Nature">
        <title>Giant virus diversity and host interactions through global metagenomics.</title>
        <authorList>
            <person name="Schulz F."/>
            <person name="Roux S."/>
            <person name="Paez-Espino D."/>
            <person name="Jungbluth S."/>
            <person name="Walsh D.A."/>
            <person name="Denef V.J."/>
            <person name="McMahon K.D."/>
            <person name="Konstantinidis K.T."/>
            <person name="Eloe-Fadrosh E.A."/>
            <person name="Kyrpides N.C."/>
            <person name="Woyke T."/>
        </authorList>
    </citation>
    <scope>NUCLEOTIDE SEQUENCE</scope>
    <source>
        <strain evidence="3">GVMAG-M-3300023174-24</strain>
    </source>
</reference>
<organism evidence="3">
    <name type="scientific">viral metagenome</name>
    <dbReference type="NCBI Taxonomy" id="1070528"/>
    <lineage>
        <taxon>unclassified sequences</taxon>
        <taxon>metagenomes</taxon>
        <taxon>organismal metagenomes</taxon>
    </lineage>
</organism>
<proteinExistence type="inferred from homology"/>
<dbReference type="InterPro" id="IPR008532">
    <property type="entry name" value="NFACT_RNA-bd"/>
</dbReference>
<dbReference type="Pfam" id="PF05670">
    <property type="entry name" value="NFACT-R_1"/>
    <property type="match status" value="1"/>
</dbReference>
<dbReference type="AlphaFoldDB" id="A0A6C0DJE0"/>
<dbReference type="PANTHER" id="PTHR13049:SF2">
    <property type="entry name" value="COILED-COIL DOMAIN-CONTAINING PROTEIN 25"/>
    <property type="match status" value="1"/>
</dbReference>
<dbReference type="PANTHER" id="PTHR13049">
    <property type="entry name" value="DUF814-RELATED"/>
    <property type="match status" value="1"/>
</dbReference>
<accession>A0A6C0DJE0</accession>
<evidence type="ECO:0000313" key="3">
    <source>
        <dbReference type="EMBL" id="QHT17058.1"/>
    </source>
</evidence>
<evidence type="ECO:0000259" key="2">
    <source>
        <dbReference type="Pfam" id="PF05670"/>
    </source>
</evidence>
<protein>
    <recommendedName>
        <fullName evidence="2">NFACT RNA-binding domain-containing protein</fullName>
    </recommendedName>
</protein>
<sequence>MKMFTRYIPSIKDTIVYKKGRDAQDNFDLIDASKDNDIWFHIHGESSAHVVASIDDLKISLDKKQLRDIIKQGAVICKEQSSYKSSKNVPIVYTRIKNVEKSRPVGTVSIYDGKIIKI</sequence>
<comment type="similarity">
    <text evidence="1">Belongs to the CCDC25 family.</text>
</comment>